<reference evidence="1 2" key="1">
    <citation type="submission" date="2020-04" db="EMBL/GenBank/DDBJ databases">
        <title>Chryseobacterium sp. RP-3-3 sp. nov., isolated from Jeju soil.</title>
        <authorList>
            <person name="Dahal R.H."/>
        </authorList>
    </citation>
    <scope>NUCLEOTIDE SEQUENCE [LARGE SCALE GENOMIC DNA]</scope>
    <source>
        <strain evidence="1 2">RP-3-3</strain>
    </source>
</reference>
<gene>
    <name evidence="1" type="ORF">HHL23_12445</name>
</gene>
<evidence type="ECO:0008006" key="3">
    <source>
        <dbReference type="Google" id="ProtNLM"/>
    </source>
</evidence>
<accession>A0A7Y0ANQ0</accession>
<organism evidence="1 2">
    <name type="scientific">Chryseobacterium antibioticum</name>
    <dbReference type="NCBI Taxonomy" id="2728847"/>
    <lineage>
        <taxon>Bacteria</taxon>
        <taxon>Pseudomonadati</taxon>
        <taxon>Bacteroidota</taxon>
        <taxon>Flavobacteriia</taxon>
        <taxon>Flavobacteriales</taxon>
        <taxon>Weeksellaceae</taxon>
        <taxon>Chryseobacterium group</taxon>
        <taxon>Chryseobacterium</taxon>
    </lineage>
</organism>
<dbReference type="AlphaFoldDB" id="A0A7Y0ANQ0"/>
<dbReference type="EMBL" id="JABBGI010000014">
    <property type="protein sequence ID" value="NML70609.1"/>
    <property type="molecule type" value="Genomic_DNA"/>
</dbReference>
<keyword evidence="2" id="KW-1185">Reference proteome</keyword>
<sequence length="614" mass="71653">MSNIPLIDQTFLCIVNTKSTALVSVSLSYIFNGKYPLVFEFDNLTTADNDKDVDDLDIHHISRNRGRKFNIILRNTIKLLEGIENVLLIGLTKEQISYLNFLDDFNVIEINEMDDVDFLLSPFTTNTGKVKFNDNNLLNSYNHALQNKAILEYDRFSDNNFEINIDYSKKDLLFVEETGFVNSLIGINYGISAGFQVIILPKLDFNKKGLQNLIFDWKNGNINAYNQLHAIAYKNIDYINFYEFDLAVFFTEGYPYSLILNNIIPISQVHLNLSPDFLVFNNLYYENHHKFCTSVIFSPQHFNDDEEEVNVLVKKFEEENYFQFNLIGENATASNIDYTVQTFPFNILHFCSHGGEVKGYYCKGKFLDRFGDEHEVEYYEVPSIMPGKEEELVKVIIKNIFLKFDGLLWKSKELKALNYAHEVFVDMMNYVNDLEKKAQRDPIDSVPNSSAISCKYFNYQAIFDIMANFHSPMLVFNNTCWSNTNIKDSFIDCGTRNYIGTLWEINTDYAKNFSENFYSNIIDDEMNLLESFHSNINVGCEDKDLNIYIFWGLNISKFPKNIKKNDGKNRIQARLWHFINIYSNAMKNTTNEDTKASIKNMIKYMLREYREFLK</sequence>
<comment type="caution">
    <text evidence="1">The sequence shown here is derived from an EMBL/GenBank/DDBJ whole genome shotgun (WGS) entry which is preliminary data.</text>
</comment>
<name>A0A7Y0ANQ0_9FLAO</name>
<evidence type="ECO:0000313" key="2">
    <source>
        <dbReference type="Proteomes" id="UP000544054"/>
    </source>
</evidence>
<evidence type="ECO:0000313" key="1">
    <source>
        <dbReference type="EMBL" id="NML70609.1"/>
    </source>
</evidence>
<dbReference type="RefSeq" id="WP_169235129.1">
    <property type="nucleotide sequence ID" value="NZ_JABBGI010000014.1"/>
</dbReference>
<dbReference type="Proteomes" id="UP000544054">
    <property type="component" value="Unassembled WGS sequence"/>
</dbReference>
<proteinExistence type="predicted"/>
<protein>
    <recommendedName>
        <fullName evidence="3">CHAT domain-containing protein</fullName>
    </recommendedName>
</protein>